<dbReference type="Proteomes" id="UP000299102">
    <property type="component" value="Unassembled WGS sequence"/>
</dbReference>
<name>A0A4C1XJW7_EUMVA</name>
<sequence length="82" mass="9315">MYCLYEDLIQTLTRFHSKRERIVERRGLASKGGRRAPAAPRPAPARAPPRARLIDKFLARRHAPLSACTASLPLSKAFRYQI</sequence>
<dbReference type="EMBL" id="BGZK01000886">
    <property type="protein sequence ID" value="GBP64071.1"/>
    <property type="molecule type" value="Genomic_DNA"/>
</dbReference>
<organism evidence="2 3">
    <name type="scientific">Eumeta variegata</name>
    <name type="common">Bagworm moth</name>
    <name type="synonym">Eumeta japonica</name>
    <dbReference type="NCBI Taxonomy" id="151549"/>
    <lineage>
        <taxon>Eukaryota</taxon>
        <taxon>Metazoa</taxon>
        <taxon>Ecdysozoa</taxon>
        <taxon>Arthropoda</taxon>
        <taxon>Hexapoda</taxon>
        <taxon>Insecta</taxon>
        <taxon>Pterygota</taxon>
        <taxon>Neoptera</taxon>
        <taxon>Endopterygota</taxon>
        <taxon>Lepidoptera</taxon>
        <taxon>Glossata</taxon>
        <taxon>Ditrysia</taxon>
        <taxon>Tineoidea</taxon>
        <taxon>Psychidae</taxon>
        <taxon>Oiketicinae</taxon>
        <taxon>Eumeta</taxon>
    </lineage>
</organism>
<accession>A0A4C1XJW7</accession>
<reference evidence="2 3" key="1">
    <citation type="journal article" date="2019" name="Commun. Biol.">
        <title>The bagworm genome reveals a unique fibroin gene that provides high tensile strength.</title>
        <authorList>
            <person name="Kono N."/>
            <person name="Nakamura H."/>
            <person name="Ohtoshi R."/>
            <person name="Tomita M."/>
            <person name="Numata K."/>
            <person name="Arakawa K."/>
        </authorList>
    </citation>
    <scope>NUCLEOTIDE SEQUENCE [LARGE SCALE GENOMIC DNA]</scope>
</reference>
<feature type="region of interest" description="Disordered" evidence="1">
    <location>
        <begin position="24"/>
        <end position="48"/>
    </location>
</feature>
<evidence type="ECO:0000313" key="2">
    <source>
        <dbReference type="EMBL" id="GBP64071.1"/>
    </source>
</evidence>
<proteinExistence type="predicted"/>
<evidence type="ECO:0000313" key="3">
    <source>
        <dbReference type="Proteomes" id="UP000299102"/>
    </source>
</evidence>
<dbReference type="AlphaFoldDB" id="A0A4C1XJW7"/>
<gene>
    <name evidence="2" type="ORF">EVAR_44154_1</name>
</gene>
<evidence type="ECO:0000256" key="1">
    <source>
        <dbReference type="SAM" id="MobiDB-lite"/>
    </source>
</evidence>
<comment type="caution">
    <text evidence="2">The sequence shown here is derived from an EMBL/GenBank/DDBJ whole genome shotgun (WGS) entry which is preliminary data.</text>
</comment>
<keyword evidence="3" id="KW-1185">Reference proteome</keyword>
<protein>
    <submittedName>
        <fullName evidence="2">Uncharacterized protein</fullName>
    </submittedName>
</protein>